<evidence type="ECO:0008006" key="3">
    <source>
        <dbReference type="Google" id="ProtNLM"/>
    </source>
</evidence>
<feature type="non-terminal residue" evidence="1">
    <location>
        <position position="115"/>
    </location>
</feature>
<reference evidence="1 2" key="1">
    <citation type="journal article" date="2015" name="Sci. Rep.">
        <title>The power of single molecule real-time sequencing technology in the de novo assembly of a eukaryotic genome.</title>
        <authorList>
            <person name="Sakai H."/>
            <person name="Naito K."/>
            <person name="Ogiso-Tanaka E."/>
            <person name="Takahashi Y."/>
            <person name="Iseki K."/>
            <person name="Muto C."/>
            <person name="Satou K."/>
            <person name="Teruya K."/>
            <person name="Shiroma A."/>
            <person name="Shimoji M."/>
            <person name="Hirano T."/>
            <person name="Itoh T."/>
            <person name="Kaga A."/>
            <person name="Tomooka N."/>
        </authorList>
    </citation>
    <scope>NUCLEOTIDE SEQUENCE [LARGE SCALE GENOMIC DNA]</scope>
    <source>
        <strain evidence="2">cv. Shumari</strain>
    </source>
</reference>
<dbReference type="Proteomes" id="UP000291084">
    <property type="component" value="Chromosome 5"/>
</dbReference>
<protein>
    <recommendedName>
        <fullName evidence="3">Aminotransferase-like plant mobile domain-containing protein</fullName>
    </recommendedName>
</protein>
<evidence type="ECO:0000313" key="1">
    <source>
        <dbReference type="EMBL" id="BAT88811.1"/>
    </source>
</evidence>
<dbReference type="AlphaFoldDB" id="A0A0S3S7N7"/>
<proteinExistence type="predicted"/>
<evidence type="ECO:0000313" key="2">
    <source>
        <dbReference type="Proteomes" id="UP000291084"/>
    </source>
</evidence>
<sequence length="115" mass="13323">MENFADFGDGSKLVDALNRRLTPKQRSFIQRTPFGWFLELHENVKISRSLLNELCVRWVDSRGEFCFGEKIVEFKELSLVGEKIDLNGVEVLSECRNYFGVGNVDVNVIYEFLLQ</sequence>
<dbReference type="EMBL" id="AP015038">
    <property type="protein sequence ID" value="BAT88811.1"/>
    <property type="molecule type" value="Genomic_DNA"/>
</dbReference>
<accession>A0A0S3S7N7</accession>
<keyword evidence="2" id="KW-1185">Reference proteome</keyword>
<gene>
    <name evidence="1" type="primary">Vigan.05G242500</name>
    <name evidence="1" type="ORF">VIGAN_05242500</name>
</gene>
<name>A0A0S3S7N7_PHAAN</name>
<organism evidence="1 2">
    <name type="scientific">Vigna angularis var. angularis</name>
    <dbReference type="NCBI Taxonomy" id="157739"/>
    <lineage>
        <taxon>Eukaryota</taxon>
        <taxon>Viridiplantae</taxon>
        <taxon>Streptophyta</taxon>
        <taxon>Embryophyta</taxon>
        <taxon>Tracheophyta</taxon>
        <taxon>Spermatophyta</taxon>
        <taxon>Magnoliopsida</taxon>
        <taxon>eudicotyledons</taxon>
        <taxon>Gunneridae</taxon>
        <taxon>Pentapetalae</taxon>
        <taxon>rosids</taxon>
        <taxon>fabids</taxon>
        <taxon>Fabales</taxon>
        <taxon>Fabaceae</taxon>
        <taxon>Papilionoideae</taxon>
        <taxon>50 kb inversion clade</taxon>
        <taxon>NPAAA clade</taxon>
        <taxon>indigoferoid/millettioid clade</taxon>
        <taxon>Phaseoleae</taxon>
        <taxon>Vigna</taxon>
    </lineage>
</organism>